<dbReference type="GO" id="GO:0005164">
    <property type="term" value="F:tumor necrosis factor receptor binding"/>
    <property type="evidence" value="ECO:0007669"/>
    <property type="project" value="InterPro"/>
</dbReference>
<feature type="compositionally biased region" description="Pro residues" evidence="19">
    <location>
        <begin position="187"/>
        <end position="204"/>
    </location>
</feature>
<evidence type="ECO:0000256" key="14">
    <source>
        <dbReference type="ARBA" id="ARBA00023136"/>
    </source>
</evidence>
<reference evidence="23" key="1">
    <citation type="submission" date="2025-08" db="UniProtKB">
        <authorList>
            <consortium name="RefSeq"/>
        </authorList>
    </citation>
    <scope>IDENTIFICATION</scope>
</reference>
<name>A0A6P8FVR3_CLUHA</name>
<comment type="subcellular location">
    <subcellularLocation>
        <location evidence="1">Cell membrane</location>
        <topology evidence="1">Single-pass type II membrane protein</topology>
    </subcellularLocation>
    <subcellularLocation>
        <location evidence="2">Secreted</location>
    </subcellularLocation>
</comment>
<evidence type="ECO:0000256" key="4">
    <source>
        <dbReference type="ARBA" id="ARBA00022473"/>
    </source>
</evidence>
<dbReference type="GO" id="GO:0043123">
    <property type="term" value="P:positive regulation of canonical NF-kappaB signal transduction"/>
    <property type="evidence" value="ECO:0007669"/>
    <property type="project" value="UniProtKB-ARBA"/>
</dbReference>
<keyword evidence="16" id="KW-0325">Glycoprotein</keyword>
<dbReference type="GO" id="GO:0005125">
    <property type="term" value="F:cytokine activity"/>
    <property type="evidence" value="ECO:0007669"/>
    <property type="project" value="UniProtKB-KW"/>
</dbReference>
<dbReference type="SUPFAM" id="SSF49842">
    <property type="entry name" value="TNF-like"/>
    <property type="match status" value="1"/>
</dbReference>
<evidence type="ECO:0000256" key="2">
    <source>
        <dbReference type="ARBA" id="ARBA00004613"/>
    </source>
</evidence>
<dbReference type="CTD" id="1896"/>
<dbReference type="GeneID" id="105893176"/>
<keyword evidence="9 20" id="KW-0812">Transmembrane</keyword>
<evidence type="ECO:0000256" key="9">
    <source>
        <dbReference type="ARBA" id="ARBA00022692"/>
    </source>
</evidence>
<evidence type="ECO:0000256" key="10">
    <source>
        <dbReference type="ARBA" id="ARBA00022782"/>
    </source>
</evidence>
<evidence type="ECO:0000256" key="15">
    <source>
        <dbReference type="ARBA" id="ARBA00023157"/>
    </source>
</evidence>
<comment type="similarity">
    <text evidence="3">Belongs to the tumor necrosis factor family.</text>
</comment>
<keyword evidence="15" id="KW-1015">Disulfide bond</keyword>
<keyword evidence="14 20" id="KW-0472">Membrane</keyword>
<keyword evidence="6" id="KW-0202">Cytokine</keyword>
<feature type="compositionally biased region" description="Basic residues" evidence="19">
    <location>
        <begin position="142"/>
        <end position="152"/>
    </location>
</feature>
<dbReference type="GO" id="GO:0038177">
    <property type="term" value="F:death receptor agonist activity"/>
    <property type="evidence" value="ECO:0007669"/>
    <property type="project" value="TreeGrafter"/>
</dbReference>
<dbReference type="OrthoDB" id="6159739at2759"/>
<evidence type="ECO:0000256" key="5">
    <source>
        <dbReference type="ARBA" id="ARBA00022475"/>
    </source>
</evidence>
<dbReference type="GO" id="GO:0005615">
    <property type="term" value="C:extracellular space"/>
    <property type="evidence" value="ECO:0007669"/>
    <property type="project" value="UniProtKB-KW"/>
</dbReference>
<organism evidence="22 23">
    <name type="scientific">Clupea harengus</name>
    <name type="common">Atlantic herring</name>
    <dbReference type="NCBI Taxonomy" id="7950"/>
    <lineage>
        <taxon>Eukaryota</taxon>
        <taxon>Metazoa</taxon>
        <taxon>Chordata</taxon>
        <taxon>Craniata</taxon>
        <taxon>Vertebrata</taxon>
        <taxon>Euteleostomi</taxon>
        <taxon>Actinopterygii</taxon>
        <taxon>Neopterygii</taxon>
        <taxon>Teleostei</taxon>
        <taxon>Clupei</taxon>
        <taxon>Clupeiformes</taxon>
        <taxon>Clupeoidei</taxon>
        <taxon>Clupeidae</taxon>
        <taxon>Clupea</taxon>
    </lineage>
</organism>
<dbReference type="PROSITE" id="PS50049">
    <property type="entry name" value="THD_2"/>
    <property type="match status" value="1"/>
</dbReference>
<dbReference type="GO" id="GO:1901222">
    <property type="term" value="P:regulation of non-canonical NF-kappaB signal transduction"/>
    <property type="evidence" value="ECO:0007669"/>
    <property type="project" value="UniProtKB-ARBA"/>
</dbReference>
<dbReference type="InterPro" id="IPR006052">
    <property type="entry name" value="TNF_dom"/>
</dbReference>
<evidence type="ECO:0000256" key="18">
    <source>
        <dbReference type="ARBA" id="ARBA00067607"/>
    </source>
</evidence>
<dbReference type="Proteomes" id="UP000515152">
    <property type="component" value="Chromosome 8"/>
</dbReference>
<evidence type="ECO:0000256" key="13">
    <source>
        <dbReference type="ARBA" id="ARBA00023119"/>
    </source>
</evidence>
<gene>
    <name evidence="23" type="primary">eda</name>
</gene>
<keyword evidence="10" id="KW-0221">Differentiation</keyword>
<keyword evidence="22" id="KW-1185">Reference proteome</keyword>
<evidence type="ECO:0000313" key="23">
    <source>
        <dbReference type="RefSeq" id="XP_031427272.1"/>
    </source>
</evidence>
<evidence type="ECO:0000256" key="6">
    <source>
        <dbReference type="ARBA" id="ARBA00022514"/>
    </source>
</evidence>
<dbReference type="GO" id="GO:0006955">
    <property type="term" value="P:immune response"/>
    <property type="evidence" value="ECO:0007669"/>
    <property type="project" value="InterPro"/>
</dbReference>
<dbReference type="PANTHER" id="PTHR15151">
    <property type="entry name" value="PROTEIN EIGER"/>
    <property type="match status" value="1"/>
</dbReference>
<keyword evidence="12 20" id="KW-1133">Transmembrane helix</keyword>
<feature type="compositionally biased region" description="Pro residues" evidence="19">
    <location>
        <begin position="155"/>
        <end position="173"/>
    </location>
</feature>
<sequence length="370" mass="40433">MAPKSFSEKFSNLEDSDVKHSTCVCRRQCNNCKIFLGFFVLSLSLHFVTLFCYLDLRSEVQREILQKNRDGVIPVGSAEAHELLPPELQVLDMRYSAIGMQSAVPRRAGLRDSRLTAQSIVHRIKRSQNGKRPEQDQNGGNGKRKDRKKGKKGPPGAPGPPGPPGPQGPPGIPGIPGIPGTNAMGPSGPPGPPGPAGPPGPQGPPGAQGPSGGSDRVRQRDFQPAVVHLQGQETTIQVKEDLSEGVLRNWKMISIHHKVFKMHSHSGELEVLVDGTYFIYSQVEVYYLNFTDIASYEVMVDKTPFLRCTRSIETGQRKFNTCYTAGVCLLRARQKISIRMVYEDTSISMTNHTTFLGSIRLGDVPSGGHA</sequence>
<dbReference type="AlphaFoldDB" id="A0A6P8FVR3"/>
<evidence type="ECO:0000256" key="11">
    <source>
        <dbReference type="ARBA" id="ARBA00022968"/>
    </source>
</evidence>
<dbReference type="KEGG" id="char:105893176"/>
<dbReference type="GO" id="GO:0005123">
    <property type="term" value="F:death receptor binding"/>
    <property type="evidence" value="ECO:0007669"/>
    <property type="project" value="TreeGrafter"/>
</dbReference>
<dbReference type="GO" id="GO:0042475">
    <property type="term" value="P:odontogenesis of dentin-containing tooth"/>
    <property type="evidence" value="ECO:0007669"/>
    <property type="project" value="UniProtKB-ARBA"/>
</dbReference>
<evidence type="ECO:0000256" key="3">
    <source>
        <dbReference type="ARBA" id="ARBA00008670"/>
    </source>
</evidence>
<keyword evidence="8" id="KW-0165">Cleavage on pair of basic residues</keyword>
<evidence type="ECO:0000256" key="17">
    <source>
        <dbReference type="ARBA" id="ARBA00065274"/>
    </source>
</evidence>
<evidence type="ECO:0000256" key="16">
    <source>
        <dbReference type="ARBA" id="ARBA00023180"/>
    </source>
</evidence>
<dbReference type="FunFam" id="2.60.120.40:FF:000004">
    <property type="entry name" value="Ectodysplasin-A isoform A"/>
    <property type="match status" value="1"/>
</dbReference>
<evidence type="ECO:0000256" key="19">
    <source>
        <dbReference type="SAM" id="MobiDB-lite"/>
    </source>
</evidence>
<dbReference type="RefSeq" id="XP_031427272.1">
    <property type="nucleotide sequence ID" value="XM_031571412.2"/>
</dbReference>
<keyword evidence="4" id="KW-0217">Developmental protein</keyword>
<feature type="region of interest" description="Disordered" evidence="19">
    <location>
        <begin position="122"/>
        <end position="217"/>
    </location>
</feature>
<dbReference type="GO" id="GO:0030154">
    <property type="term" value="P:cell differentiation"/>
    <property type="evidence" value="ECO:0007669"/>
    <property type="project" value="UniProtKB-KW"/>
</dbReference>
<proteinExistence type="inferred from homology"/>
<evidence type="ECO:0000259" key="21">
    <source>
        <dbReference type="PROSITE" id="PS50049"/>
    </source>
</evidence>
<dbReference type="InterPro" id="IPR051748">
    <property type="entry name" value="TNF_Ligand_Superfamily"/>
</dbReference>
<protein>
    <recommendedName>
        <fullName evidence="18">Ectodysplasin-A</fullName>
    </recommendedName>
</protein>
<dbReference type="PANTHER" id="PTHR15151:SF13">
    <property type="entry name" value="ECTODYSPLASIN-A"/>
    <property type="match status" value="1"/>
</dbReference>
<feature type="transmembrane region" description="Helical" evidence="20">
    <location>
        <begin position="34"/>
        <end position="56"/>
    </location>
</feature>
<accession>A0A6P8FVR3</accession>
<evidence type="ECO:0000256" key="7">
    <source>
        <dbReference type="ARBA" id="ARBA00022525"/>
    </source>
</evidence>
<dbReference type="Pfam" id="PF00229">
    <property type="entry name" value="TNF"/>
    <property type="match status" value="1"/>
</dbReference>
<dbReference type="GO" id="GO:0007166">
    <property type="term" value="P:cell surface receptor signaling pathway"/>
    <property type="evidence" value="ECO:0007669"/>
    <property type="project" value="UniProtKB-ARBA"/>
</dbReference>
<evidence type="ECO:0000313" key="22">
    <source>
        <dbReference type="Proteomes" id="UP000515152"/>
    </source>
</evidence>
<keyword evidence="5" id="KW-1003">Cell membrane</keyword>
<keyword evidence="11" id="KW-0735">Signal-anchor</keyword>
<keyword evidence="7" id="KW-0964">Secreted</keyword>
<evidence type="ECO:0000256" key="8">
    <source>
        <dbReference type="ARBA" id="ARBA00022685"/>
    </source>
</evidence>
<evidence type="ECO:0000256" key="12">
    <source>
        <dbReference type="ARBA" id="ARBA00022989"/>
    </source>
</evidence>
<evidence type="ECO:0000256" key="20">
    <source>
        <dbReference type="SAM" id="Phobius"/>
    </source>
</evidence>
<dbReference type="GO" id="GO:0005886">
    <property type="term" value="C:plasma membrane"/>
    <property type="evidence" value="ECO:0007669"/>
    <property type="project" value="UniProtKB-SubCell"/>
</dbReference>
<comment type="subunit">
    <text evidence="17">Homotrimer. The homotrimers may then dimerize and form higher-order oligomers.</text>
</comment>
<dbReference type="InterPro" id="IPR008983">
    <property type="entry name" value="Tumour_necrosis_fac-like_dom"/>
</dbReference>
<dbReference type="Gene3D" id="2.60.120.40">
    <property type="match status" value="1"/>
</dbReference>
<feature type="domain" description="THD" evidence="21">
    <location>
        <begin position="225"/>
        <end position="361"/>
    </location>
</feature>
<evidence type="ECO:0000256" key="1">
    <source>
        <dbReference type="ARBA" id="ARBA00004401"/>
    </source>
</evidence>
<dbReference type="GO" id="GO:0005581">
    <property type="term" value="C:collagen trimer"/>
    <property type="evidence" value="ECO:0007669"/>
    <property type="project" value="UniProtKB-KW"/>
</dbReference>
<keyword evidence="13" id="KW-0176">Collagen</keyword>